<evidence type="ECO:0000256" key="8">
    <source>
        <dbReference type="ARBA" id="ARBA00022801"/>
    </source>
</evidence>
<sequence>MDPETEEVREVVIADSYYNSVKSLKGKIFLMGNYEFVVGTVSNWADRILDTMDLGDYVGAIDLATEYYQGTQDLMIVGLPVDDDERKSIVVKNLPEMIMASIKYTFNAPRTPEDQWIQLLRDLCDSTFRAWTTIGKSDDLMEEIFESFENAGFTILFFEELANFILDGCITYLPPRIFRELVKTYIVTPELQNRLEELICSLDIQSLDLDMAISLCTEYHLKDTLIYIWNHALNDFITPLWDLFELIKKGDYEGDRVFPYISYILTGRIYPTGMPFSTADEAFKARSYVYYLLFSSTNIVWPRGGSTLLTRPNGEEEPAYPYLWTLITFDCAAFFSALNEAFEDSFLNDLDSKNKTGYTDEALVFGNTITRQLIINILLDLFNMSPELQEKRIFLDIFIARNYPKYSQFIILPGNILSKVLEEVCLCQDPDLKEECQLGVEALLSKYKPYDLDNTIALLHEVKYYHVLQYIFRSEKRYSKLLETTLKMWKEDPIDSLPEDSKLLDTIAECFRNTREATGLQEKERSIIDSTIIDNFEYLLNINTPRLVKIISKYSPHLHETIFKLESRTDLQFNYFESLFALARNKSGIYPIPTLRYRHLYIKLLAKRQLNRDIYSLLTDLITGAYDVDLKVLRNDLQEAGAVDSIILILIRQREYTEAIDCVVERLYTLDKNIFDAPEEFVIPDIRKEFSKYLEIGVGICSSPDVKTTSLAKNSESKLKSLSEKLWVKLIDALVDISKGNPGEVDSTVAKDQEVFTRNLLLKTLSALLDNAGNGTQHDATIVRICSSLMTPLDKSKPRTIGTVRPILTDLFSAYRYQQKVLTVAKQLLDKDAYENLQVLMAKKLEGWRASKSGECEGCGKRILGLGIDADWLYEQWGQLQVKRLETRPQERVVLSSKEHQFLAFVNASPSPYHAVSVTKALLAKAGFTEISERTNWSEAGLQRGQKYFLTRNGSSIIAFGVGGKWQPGNGISIVGAHTDSPCLRVKPVSKKTAGKGGYVQVGVETYGGGLWHTWFDRDLSVAGRIIVKEGTRFVPKLVNINKPLLRIPTLAIHLNRGSADKFEFNKETQLVPIAGLVEKALNKKSAAAAEKAEKQETDDEGEAEFDAFAPVAKRHEKSLVDLIAEDANVKAEDIEDFELVLYDTQPSVLGGLNDEFVFSPRHDNLNSSFTTIKGLIESLDNLADDEGIRLAALFDHEEIGSASAQGADSNLLLAVLTRLAETQFAGAEATSPGNSTAFETFSKSFLISADMAHAIHPNYESKHESNHAPAINAGPVIKINANQRYATNSVGTVLLKTVATAARVPLQLFVVRNDSACGSTIGPILASKLGIRTLDIGSPQLSMHSIRETAGTDDIGYSVQLFKEFYRTYTEVEKKVIVDAI</sequence>
<dbReference type="Gene3D" id="2.30.250.10">
    <property type="entry name" value="Aminopeptidase i, Domain 2"/>
    <property type="match status" value="1"/>
</dbReference>
<dbReference type="InterPro" id="IPR059070">
    <property type="entry name" value="TPR_VPS8_2"/>
</dbReference>
<dbReference type="SUPFAM" id="SSF101821">
    <property type="entry name" value="Aminopeptidase/glucanase lid domain"/>
    <property type="match status" value="1"/>
</dbReference>
<reference evidence="13" key="1">
    <citation type="journal article" date="2020" name="Front. Microbiol.">
        <title>Phenotypic and Genetic Characterization of the Cheese Ripening Yeast Geotrichum candidum.</title>
        <authorList>
            <person name="Perkins V."/>
            <person name="Vignola S."/>
            <person name="Lessard M.H."/>
            <person name="Plante P.L."/>
            <person name="Corbeil J."/>
            <person name="Dugat-Bony E."/>
            <person name="Frenette M."/>
            <person name="Labrie S."/>
        </authorList>
    </citation>
    <scope>NUCLEOTIDE SEQUENCE</scope>
    <source>
        <strain evidence="13">LMA-70</strain>
    </source>
</reference>
<evidence type="ECO:0000313" key="13">
    <source>
        <dbReference type="EMBL" id="KAF5098856.1"/>
    </source>
</evidence>
<keyword evidence="10" id="KW-0482">Metalloprotease</keyword>
<dbReference type="Pfam" id="PF02127">
    <property type="entry name" value="Peptidase_M18"/>
    <property type="match status" value="1"/>
</dbReference>
<name>A0A9P5KS05_GEOCN</name>
<evidence type="ECO:0000256" key="5">
    <source>
        <dbReference type="ARBA" id="ARBA00022438"/>
    </source>
</evidence>
<evidence type="ECO:0000259" key="12">
    <source>
        <dbReference type="Pfam" id="PF25066"/>
    </source>
</evidence>
<dbReference type="PANTHER" id="PTHR28570:SF3">
    <property type="entry name" value="ASPARTYL AMINOPEPTIDASE"/>
    <property type="match status" value="1"/>
</dbReference>
<evidence type="ECO:0000256" key="2">
    <source>
        <dbReference type="ARBA" id="ARBA00001947"/>
    </source>
</evidence>
<evidence type="ECO:0000313" key="14">
    <source>
        <dbReference type="Proteomes" id="UP000750522"/>
    </source>
</evidence>
<keyword evidence="5" id="KW-0031">Aminopeptidase</keyword>
<dbReference type="Gene3D" id="3.40.630.10">
    <property type="entry name" value="Zn peptidases"/>
    <property type="match status" value="1"/>
</dbReference>
<dbReference type="EMBL" id="QQZK01000067">
    <property type="protein sequence ID" value="KAF5098856.1"/>
    <property type="molecule type" value="Genomic_DNA"/>
</dbReference>
<keyword evidence="8" id="KW-0378">Hydrolase</keyword>
<dbReference type="CDD" id="cd05658">
    <property type="entry name" value="M18_DAP"/>
    <property type="match status" value="1"/>
</dbReference>
<dbReference type="InterPro" id="IPR023358">
    <property type="entry name" value="Peptidase_M18_dom2"/>
</dbReference>
<gene>
    <name evidence="13" type="ORF">DV451_003207</name>
</gene>
<dbReference type="GO" id="GO:0000324">
    <property type="term" value="C:fungal-type vacuole"/>
    <property type="evidence" value="ECO:0007669"/>
    <property type="project" value="TreeGrafter"/>
</dbReference>
<proteinExistence type="inferred from homology"/>
<reference evidence="13" key="2">
    <citation type="submission" date="2020-01" db="EMBL/GenBank/DDBJ databases">
        <authorList>
            <person name="Perkins V."/>
            <person name="Lessard M.-H."/>
            <person name="Dugat-Bony E."/>
            <person name="Frenette M."/>
            <person name="Labrie S."/>
        </authorList>
    </citation>
    <scope>NUCLEOTIDE SEQUENCE</scope>
    <source>
        <strain evidence="13">LMA-70</strain>
    </source>
</reference>
<evidence type="ECO:0000256" key="1">
    <source>
        <dbReference type="ARBA" id="ARBA00001335"/>
    </source>
</evidence>
<dbReference type="FunFam" id="2.30.250.10:FF:000001">
    <property type="entry name" value="Aspartyl aminopeptidase 1"/>
    <property type="match status" value="1"/>
</dbReference>
<comment type="catalytic activity">
    <reaction evidence="1">
        <text>Release of an N-terminal aspartate or glutamate from a peptide, with a preference for aspartate.</text>
        <dbReference type="EC" id="3.4.11.21"/>
    </reaction>
</comment>
<dbReference type="Pfam" id="PF12816">
    <property type="entry name" value="TPR_Vps8"/>
    <property type="match status" value="1"/>
</dbReference>
<accession>A0A9P5KS05</accession>
<evidence type="ECO:0000256" key="4">
    <source>
        <dbReference type="ARBA" id="ARBA00011965"/>
    </source>
</evidence>
<dbReference type="PANTHER" id="PTHR28570">
    <property type="entry name" value="ASPARTYL AMINOPEPTIDASE"/>
    <property type="match status" value="1"/>
</dbReference>
<dbReference type="NCBIfam" id="NF002759">
    <property type="entry name" value="PRK02813.1"/>
    <property type="match status" value="1"/>
</dbReference>
<organism evidence="13 14">
    <name type="scientific">Geotrichum candidum</name>
    <name type="common">Oospora lactis</name>
    <name type="synonym">Dipodascus geotrichum</name>
    <dbReference type="NCBI Taxonomy" id="1173061"/>
    <lineage>
        <taxon>Eukaryota</taxon>
        <taxon>Fungi</taxon>
        <taxon>Dikarya</taxon>
        <taxon>Ascomycota</taxon>
        <taxon>Saccharomycotina</taxon>
        <taxon>Dipodascomycetes</taxon>
        <taxon>Dipodascales</taxon>
        <taxon>Dipodascaceae</taxon>
        <taxon>Geotrichum</taxon>
    </lineage>
</organism>
<feature type="domain" description="VPS8-like TPR-like repeats" evidence="12">
    <location>
        <begin position="685"/>
        <end position="841"/>
    </location>
</feature>
<evidence type="ECO:0000256" key="7">
    <source>
        <dbReference type="ARBA" id="ARBA00022723"/>
    </source>
</evidence>
<evidence type="ECO:0000256" key="9">
    <source>
        <dbReference type="ARBA" id="ARBA00022833"/>
    </source>
</evidence>
<dbReference type="PRINTS" id="PR00932">
    <property type="entry name" value="AMINO1PTASE"/>
</dbReference>
<dbReference type="GO" id="GO:0070006">
    <property type="term" value="F:metalloaminopeptidase activity"/>
    <property type="evidence" value="ECO:0007669"/>
    <property type="project" value="TreeGrafter"/>
</dbReference>
<keyword evidence="7" id="KW-0479">Metal-binding</keyword>
<comment type="similarity">
    <text evidence="3">Belongs to the peptidase M18 family.</text>
</comment>
<dbReference type="Proteomes" id="UP000750522">
    <property type="component" value="Unassembled WGS sequence"/>
</dbReference>
<comment type="cofactor">
    <cofactor evidence="2">
        <name>Zn(2+)</name>
        <dbReference type="ChEBI" id="CHEBI:29105"/>
    </cofactor>
</comment>
<dbReference type="GO" id="GO:0006508">
    <property type="term" value="P:proteolysis"/>
    <property type="evidence" value="ECO:0007669"/>
    <property type="project" value="UniProtKB-KW"/>
</dbReference>
<dbReference type="GO" id="GO:0008270">
    <property type="term" value="F:zinc ion binding"/>
    <property type="evidence" value="ECO:0007669"/>
    <property type="project" value="InterPro"/>
</dbReference>
<protein>
    <recommendedName>
        <fullName evidence="4">aspartyl aminopeptidase</fullName>
        <ecNumber evidence="4">3.4.11.21</ecNumber>
    </recommendedName>
</protein>
<dbReference type="EC" id="3.4.11.21" evidence="4"/>
<evidence type="ECO:0000256" key="3">
    <source>
        <dbReference type="ARBA" id="ARBA00008290"/>
    </source>
</evidence>
<keyword evidence="6" id="KW-0645">Protease</keyword>
<evidence type="ECO:0000256" key="10">
    <source>
        <dbReference type="ARBA" id="ARBA00023049"/>
    </source>
</evidence>
<dbReference type="Pfam" id="PF25066">
    <property type="entry name" value="TPR_VPS8_2"/>
    <property type="match status" value="1"/>
</dbReference>
<evidence type="ECO:0000256" key="6">
    <source>
        <dbReference type="ARBA" id="ARBA00022670"/>
    </source>
</evidence>
<comment type="caution">
    <text evidence="13">The sequence shown here is derived from an EMBL/GenBank/DDBJ whole genome shotgun (WGS) entry which is preliminary data.</text>
</comment>
<feature type="domain" description="Vacuolar protein sorting-associated protein 8 central" evidence="11">
    <location>
        <begin position="156"/>
        <end position="342"/>
    </location>
</feature>
<keyword evidence="9" id="KW-0862">Zinc</keyword>
<evidence type="ECO:0000259" key="11">
    <source>
        <dbReference type="Pfam" id="PF12816"/>
    </source>
</evidence>
<dbReference type="InterPro" id="IPR001948">
    <property type="entry name" value="Peptidase_M18"/>
</dbReference>
<dbReference type="SUPFAM" id="SSF53187">
    <property type="entry name" value="Zn-dependent exopeptidases"/>
    <property type="match status" value="1"/>
</dbReference>
<dbReference type="InterPro" id="IPR025941">
    <property type="entry name" value="Vps8_central_dom"/>
</dbReference>